<name>A0ABD1QFH1_9LAMI</name>
<feature type="region of interest" description="Disordered" evidence="1">
    <location>
        <begin position="320"/>
        <end position="344"/>
    </location>
</feature>
<feature type="domain" description="DUF6570" evidence="2">
    <location>
        <begin position="225"/>
        <end position="319"/>
    </location>
</feature>
<reference evidence="4" key="1">
    <citation type="submission" date="2024-07" db="EMBL/GenBank/DDBJ databases">
        <title>Two chromosome-level genome assemblies of Korean endemic species Abeliophyllum distichum and Forsythia ovata (Oleaceae).</title>
        <authorList>
            <person name="Jang H."/>
        </authorList>
    </citation>
    <scope>NUCLEOTIDE SEQUENCE [LARGE SCALE GENOMIC DNA]</scope>
</reference>
<feature type="compositionally biased region" description="Basic and acidic residues" evidence="1">
    <location>
        <begin position="107"/>
        <end position="119"/>
    </location>
</feature>
<gene>
    <name evidence="3" type="ORF">Adt_35702</name>
</gene>
<keyword evidence="4" id="KW-1185">Reference proteome</keyword>
<accession>A0ABD1QFH1</accession>
<dbReference type="Proteomes" id="UP001604336">
    <property type="component" value="Unassembled WGS sequence"/>
</dbReference>
<dbReference type="EMBL" id="JBFOLK010000011">
    <property type="protein sequence ID" value="KAL2474966.1"/>
    <property type="molecule type" value="Genomic_DNA"/>
</dbReference>
<dbReference type="AlphaFoldDB" id="A0ABD1QFH1"/>
<evidence type="ECO:0000313" key="4">
    <source>
        <dbReference type="Proteomes" id="UP001604336"/>
    </source>
</evidence>
<proteinExistence type="predicted"/>
<evidence type="ECO:0000259" key="2">
    <source>
        <dbReference type="Pfam" id="PF20209"/>
    </source>
</evidence>
<dbReference type="Pfam" id="PF20209">
    <property type="entry name" value="DUF6570"/>
    <property type="match status" value="1"/>
</dbReference>
<evidence type="ECO:0000256" key="1">
    <source>
        <dbReference type="SAM" id="MobiDB-lite"/>
    </source>
</evidence>
<comment type="caution">
    <text evidence="3">The sequence shown here is derived from an EMBL/GenBank/DDBJ whole genome shotgun (WGS) entry which is preliminary data.</text>
</comment>
<evidence type="ECO:0000313" key="3">
    <source>
        <dbReference type="EMBL" id="KAL2474966.1"/>
    </source>
</evidence>
<organism evidence="3 4">
    <name type="scientific">Abeliophyllum distichum</name>
    <dbReference type="NCBI Taxonomy" id="126358"/>
    <lineage>
        <taxon>Eukaryota</taxon>
        <taxon>Viridiplantae</taxon>
        <taxon>Streptophyta</taxon>
        <taxon>Embryophyta</taxon>
        <taxon>Tracheophyta</taxon>
        <taxon>Spermatophyta</taxon>
        <taxon>Magnoliopsida</taxon>
        <taxon>eudicotyledons</taxon>
        <taxon>Gunneridae</taxon>
        <taxon>Pentapetalae</taxon>
        <taxon>asterids</taxon>
        <taxon>lamiids</taxon>
        <taxon>Lamiales</taxon>
        <taxon>Oleaceae</taxon>
        <taxon>Forsythieae</taxon>
        <taxon>Abeliophyllum</taxon>
    </lineage>
</organism>
<sequence>MDGFATERCDTRSRRINRQRRKAFDSLVIPGSNVCSNSRENKCRSLHQAYVNKGLRAVRLRRTSFTSFIMPITRQTRVRSPRNVNERRARQAIDTARHRKARAEQTSMHRTDVRASDCARRKQARASQTIQQRANSLAIDNARRKRLREGQTSHLRLRERDLHTLRIDVGMLNHPMILSTAQCFRKSCGELMWVSCLVCHISFPGIKSSEICTQCSGQIQRGLNPLKFSAENLMDPGVVPIELSRLTNLEQILIARVHLMMYVYRVKGQQYKYSGNVINFAQDVNSMATVLTFKPSDLSAILIVNRTGAHDVKEFRVRHIPHSDEDNEHNSNANPPTDVVEDDIEGPPEIVNQIVHIDEFHAIGTISVGPQPNQ</sequence>
<protein>
    <recommendedName>
        <fullName evidence="2">DUF6570 domain-containing protein</fullName>
    </recommendedName>
</protein>
<dbReference type="InterPro" id="IPR046700">
    <property type="entry name" value="DUF6570"/>
</dbReference>
<feature type="region of interest" description="Disordered" evidence="1">
    <location>
        <begin position="79"/>
        <end position="119"/>
    </location>
</feature>